<dbReference type="Gene3D" id="1.10.1540.10">
    <property type="entry name" value="BEACH domain"/>
    <property type="match status" value="2"/>
</dbReference>
<dbReference type="InterPro" id="IPR050865">
    <property type="entry name" value="BEACH_Domain"/>
</dbReference>
<dbReference type="Pfam" id="PF02138">
    <property type="entry name" value="Beach"/>
    <property type="match status" value="2"/>
</dbReference>
<dbReference type="InterPro" id="IPR013320">
    <property type="entry name" value="ConA-like_dom_sf"/>
</dbReference>
<name>A0ABR2L5Z8_9EUKA</name>
<evidence type="ECO:0000256" key="1">
    <source>
        <dbReference type="SAM" id="MobiDB-lite"/>
    </source>
</evidence>
<dbReference type="InterPro" id="IPR036372">
    <property type="entry name" value="BEACH_dom_sf"/>
</dbReference>
<dbReference type="SUPFAM" id="SSF49899">
    <property type="entry name" value="Concanavalin A-like lectins/glucanases"/>
    <property type="match status" value="1"/>
</dbReference>
<dbReference type="EMBL" id="JAPFFF010000001">
    <property type="protein sequence ID" value="KAK8898473.1"/>
    <property type="molecule type" value="Genomic_DNA"/>
</dbReference>
<feature type="compositionally biased region" description="Polar residues" evidence="1">
    <location>
        <begin position="2621"/>
        <end position="2633"/>
    </location>
</feature>
<dbReference type="SUPFAM" id="SSF81837">
    <property type="entry name" value="BEACH domain"/>
    <property type="match status" value="2"/>
</dbReference>
<dbReference type="SMART" id="SM01026">
    <property type="entry name" value="Beach"/>
    <property type="match status" value="1"/>
</dbReference>
<comment type="caution">
    <text evidence="3">The sequence shown here is derived from an EMBL/GenBank/DDBJ whole genome shotgun (WGS) entry which is preliminary data.</text>
</comment>
<feature type="domain" description="BEACH" evidence="2">
    <location>
        <begin position="2126"/>
        <end position="2504"/>
    </location>
</feature>
<organism evidence="3 4">
    <name type="scientific">Tritrichomonas musculus</name>
    <dbReference type="NCBI Taxonomy" id="1915356"/>
    <lineage>
        <taxon>Eukaryota</taxon>
        <taxon>Metamonada</taxon>
        <taxon>Parabasalia</taxon>
        <taxon>Tritrichomonadida</taxon>
        <taxon>Tritrichomonadidae</taxon>
        <taxon>Tritrichomonas</taxon>
    </lineage>
</organism>
<evidence type="ECO:0000313" key="3">
    <source>
        <dbReference type="EMBL" id="KAK8898473.1"/>
    </source>
</evidence>
<dbReference type="PANTHER" id="PTHR13743">
    <property type="entry name" value="BEIGE/BEACH-RELATED"/>
    <property type="match status" value="1"/>
</dbReference>
<dbReference type="InterPro" id="IPR000409">
    <property type="entry name" value="BEACH_dom"/>
</dbReference>
<protein>
    <recommendedName>
        <fullName evidence="2">BEACH domain-containing protein</fullName>
    </recommendedName>
</protein>
<feature type="region of interest" description="Disordered" evidence="1">
    <location>
        <begin position="421"/>
        <end position="546"/>
    </location>
</feature>
<feature type="compositionally biased region" description="Basic residues" evidence="1">
    <location>
        <begin position="472"/>
        <end position="483"/>
    </location>
</feature>
<dbReference type="Proteomes" id="UP001470230">
    <property type="component" value="Unassembled WGS sequence"/>
</dbReference>
<accession>A0ABR2L5Z8</accession>
<evidence type="ECO:0000259" key="2">
    <source>
        <dbReference type="PROSITE" id="PS50197"/>
    </source>
</evidence>
<feature type="region of interest" description="Disordered" evidence="1">
    <location>
        <begin position="2609"/>
        <end position="2633"/>
    </location>
</feature>
<keyword evidence="4" id="KW-1185">Reference proteome</keyword>
<proteinExistence type="predicted"/>
<dbReference type="Gene3D" id="2.60.120.200">
    <property type="match status" value="1"/>
</dbReference>
<feature type="compositionally biased region" description="Acidic residues" evidence="1">
    <location>
        <begin position="424"/>
        <end position="455"/>
    </location>
</feature>
<gene>
    <name evidence="3" type="ORF">M9Y10_000762</name>
</gene>
<sequence>MFSFFQTNPEQTQRICDAVIKTYATPIQSPKNFYQNNPKLKSFSELLEPSAYKQKQLQEIVKDKYSRPFELELILGTELDLNQSIPDNWFDIFTIYQSEPNNDSSGKEFIFQFALRILIKANYQLKYFVNIFNSNPTLNSDPVLTYIPKLLTFFIENSDFMNQTFFDVLSSLYGHVNYRWRSIFYNNSYVLRKFAASIFLSASRIVPYESHNVTNFSFSFIKDVFSQSYRYFTDFCLRPQLLVEFQRSLIYIVEKSSKEQKAIICQMICNLLQEAPTFLTDFSNALLNLKNCVHIYKECLNGLQSDNIISTFQIVLEYVVWVIMKFPESSVLVNNSDFRFPKVSFSAIDTSSYMKKTVVLPQKVKSALSPKFDCVPTILSEIIETNEETKAAILKDIRDYLVKCQPTISWDRFSDQIFRARRDDEDDNDGDLNAEVDTSSDSESTSEEQVDDENLEGVSSGNNEKSKEERVRHRHKHIHRSHSKDKSKSKDKDKDRGKDKHKEKEKQREKEKEKEREKQREIETEKPKEVTRDRRNSVVSKSNNDDFDESDYWSPVKDIQSSDDSETPSEYIHFRALLCFFIEVTKKLNDRTIFSFYFKDFEAFMKDWAPLFLTYIYPTHSFLIGHLFFKCYKSIISERKALLNEISYLIDSRIQQNHEVSLLVFLPLINSLFLDLSDFGSSFVSSQLLKSLIRESKKNNRVFLLLSSIIYKYPIECFTSSPLTNFITDSFDDPAFHKTFVRCLINGLKYCGQKKDSTEIRLLLNHLTALLPTLLAKKYQKSYDLIDIMAKTIPSFDSDNLDLFFKVRILDLIADSCRNDPSENMFRSAFQFFIALSRTSNQNLLRMSNPKSSIFSTLIEIFEKNHFDFDIVDILFDFAIIPYQIMSLEYFKNKDSVINQTFLNPMAITLIFKWIEGRDNESEVVHQIYLMSNMHVVNAFQLQKANIPTLILARISKINNETELVSRYFDLLYNIWRQGCPISDAYSAISTMKVIRFPHLIIDTFSRLLRQEKKEHSIFYWMNGINSGFSGTKITFDKSIDTLFISFQCFIDEISNQDKTLVFIQNDKGDTIEFGINQNNIYFEYNGGNKVNFKSTILVNIWHHITFIVNSKKIRMIIYEKAQEQIKVKTIRKKSLRFSNKDKKQQQEETPIPENMYDNEVFTCPSFFNQSINLFIGRRNDSNKFFSGLIGTIFVFNDLISYNLYSQLSKLVLFNYTIPHLLAIYVPRIVEDSDIIHISNDLTAEFHGLTLTSYQTIHSVITNTKVLDCFLPFYNKIISCKSCKGTEEYCTKCGRLDKDKGRKLLVSLTSIIARLLQFNSSNLINKAPKSIIELLSQYFIKIDTIFFSDDFINTFLSLFEIAQTPNLDIEAEIGTKMVEEIWLNYEMISKFPPDMQLRYFSMNLVKLFQQDSEGYKLFNSFTSYDFLIHKLLLFFTNSDENVAKIAWQITLECILKNSIATATATALLGLSFSPETAPVSEPIVNFIDFLEKTSNTHMISAIQIFNSLLPFAIWASRPPLQSQRKALNYIIGQNNYSSDEIKTALMQVAFLYEPPTPKNSLFQIVLRHFQNGCLAAYPLLIRVISNLDKADLESNTGSILTIISPEKYSKLALFPYWVLSLTEVFVKNEITMLDFSQVFGKYITLQFNEKRFESLEKLRCLILLYSAEKSIDLSSLFDRILEYLFEYYRKNNEKSSEILGVIFGNFFIHLFFKSEINLNDPEDNFLSKYSDHFCTFSHKPQISFEFVNKFQSAIKLNVLNDFLSFLPKKNFEIRLSDNFMMESSQLIAYTLLKLCESGAKLDSTVKDFVKSSKGNQNALTIIRNYSCSATAKLKGDDPKQFLSAFELSFSMITLQLKHSIQNQFSMVTKEILGHILKTMNISNESKPPFQGAHPLLYFLQAIESTSSQKLLNMYKKYRQSTTVKFNNKKIANARKLTVFLRELYILCGPWFDFTHQNKLHFKIANSFCYDGSRALMRVDNKHDFSKQIASIEDIIKPVTQDMNNNLIPSKLLTIKATYTGNIQLFPDSLVFNGEFQHIQKRKIRIFFNDLLFVFQRMLPNGIIGIEVFVSGIKSYLFETSQQSREHILTYIETYATSTNYVNYIYTDKYNFFNELVKSTGKKVQRLGSNDLYKTSGLFEAWDSHKISTYSYLFYLNIISGRSFNCLLIYPVFPWVISDYKSDKIDIGNPHIYRDFTKPTCLLNDKQQRYYKTTVENGDKNFKGEHQSPHFSNPYIVSGFLKRVEPFGTIDAILNNQNNHRKPKSFDSLADTWDSVSNDVFDNRELTPEFFSNEFIFKESYAPCRNQNVSAYTSTSNLTQSISQIDNSYSCFQINYQQQNISAAVSPISKEKGEINEEEDFVAISAHSEKDNETGPQIDLSETTTAATNKENDKSKLIQRVLLPPWAKGKTSIFLKVNCAALESEFTRRSIHHWIDLMFGVKSPLWFDKADWNIININTKPPEFVKKINRNNVNSWYSSDGSLAACSELVIQIYPRFCYGPYTKESGGYGICPRRVINDPVPDSKMYVPKRVKKISIAASQVFRMRKSFVMQSDFTVFNYFNGITTKTQPIQNMKFFEVSNEMNTVFFASPFELYVKAIIFNNKTNNSLNESSGKVRRKSSMSKNSTDSLNSSNSVDINDCSEISEMNEMIINHEAAPISSIAVIKNILVTATTDGTIRRWLLPHFVVCQKNNLHYCNVIALGGCLSLNLLVSMDAFANVVFESLMSNPFSLCTKLKRVYKSNFIHVFKSGKVAIIQSDPEESCVTLLNMKGRVVNEKKYNFCIQEFDAVSNSTFVENLLIGYNSDTVDLVDIPSLRTTASYHGLIPNMKFCRAKDSKEFFYAFTGTKIELLPLSKI</sequence>
<evidence type="ECO:0000313" key="4">
    <source>
        <dbReference type="Proteomes" id="UP001470230"/>
    </source>
</evidence>
<feature type="compositionally biased region" description="Basic and acidic residues" evidence="1">
    <location>
        <begin position="484"/>
        <end position="536"/>
    </location>
</feature>
<dbReference type="PROSITE" id="PS50197">
    <property type="entry name" value="BEACH"/>
    <property type="match status" value="1"/>
</dbReference>
<dbReference type="PANTHER" id="PTHR13743:SF112">
    <property type="entry name" value="BEACH DOMAIN-CONTAINING PROTEIN"/>
    <property type="match status" value="1"/>
</dbReference>
<reference evidence="3 4" key="1">
    <citation type="submission" date="2024-04" db="EMBL/GenBank/DDBJ databases">
        <title>Tritrichomonas musculus Genome.</title>
        <authorList>
            <person name="Alves-Ferreira E."/>
            <person name="Grigg M."/>
            <person name="Lorenzi H."/>
            <person name="Galac M."/>
        </authorList>
    </citation>
    <scope>NUCLEOTIDE SEQUENCE [LARGE SCALE GENOMIC DNA]</scope>
    <source>
        <strain evidence="3 4">EAF2021</strain>
    </source>
</reference>